<name>A0A368U9M6_9STRE</name>
<evidence type="ECO:0000313" key="2">
    <source>
        <dbReference type="EMBL" id="RCW15893.1"/>
    </source>
</evidence>
<dbReference type="AlphaFoldDB" id="A0A368U9M6"/>
<protein>
    <submittedName>
        <fullName evidence="1">Bacteriocin immunity protein</fullName>
    </submittedName>
</protein>
<proteinExistence type="predicted"/>
<dbReference type="Pfam" id="PF08951">
    <property type="entry name" value="EntA_Immun"/>
    <property type="match status" value="1"/>
</dbReference>
<sequence>MSQITKEQIMDQVYNLILNVETKENEREALINFKNEIEAGKEFERNLMRLAESLREISVKNISEKTTMSIGVREFYKSISSYGQLKKNFGRGLAVSGFMF</sequence>
<dbReference type="EMBL" id="NETH01000096">
    <property type="protein sequence ID" value="RCW15893.1"/>
    <property type="molecule type" value="Genomic_DNA"/>
</dbReference>
<comment type="caution">
    <text evidence="1">The sequence shown here is derived from an EMBL/GenBank/DDBJ whole genome shotgun (WGS) entry which is preliminary data.</text>
</comment>
<dbReference type="CDD" id="cd21059">
    <property type="entry name" value="LciA-like"/>
    <property type="match status" value="1"/>
</dbReference>
<dbReference type="RefSeq" id="WP_074581657.1">
    <property type="nucleotide sequence ID" value="NZ_FNFJ01000003.1"/>
</dbReference>
<evidence type="ECO:0000313" key="3">
    <source>
        <dbReference type="Proteomes" id="UP000253215"/>
    </source>
</evidence>
<dbReference type="InterPro" id="IPR015046">
    <property type="entry name" value="LciA_Immunity-like"/>
</dbReference>
<dbReference type="EMBL" id="NETH01000118">
    <property type="protein sequence ID" value="RCW15423.1"/>
    <property type="molecule type" value="Genomic_DNA"/>
</dbReference>
<accession>A0A368U9M6</accession>
<evidence type="ECO:0000313" key="1">
    <source>
        <dbReference type="EMBL" id="RCW15423.1"/>
    </source>
</evidence>
<gene>
    <name evidence="2" type="ORF">CAC02_10840</name>
    <name evidence="1" type="ORF">CAC02_11260</name>
</gene>
<reference evidence="1 3" key="1">
    <citation type="journal article" date="2018" name="Sci. Rep.">
        <title>Network-guided genomic and metagenomic analysis of the faecal microbiota of the critically endangered kakapo.</title>
        <authorList>
            <person name="Waite D.W."/>
            <person name="Dsouza M."/>
            <person name="Sekiguchi Y."/>
            <person name="Hugenholtz P."/>
            <person name="Taylor M.W."/>
        </authorList>
    </citation>
    <scope>NUCLEOTIDE SEQUENCE [LARGE SCALE GENOMIC DNA]</scope>
    <source>
        <strain evidence="1 3">BI02</strain>
    </source>
</reference>
<organism evidence="1 3">
    <name type="scientific">Streptococcus gallolyticus</name>
    <dbReference type="NCBI Taxonomy" id="315405"/>
    <lineage>
        <taxon>Bacteria</taxon>
        <taxon>Bacillati</taxon>
        <taxon>Bacillota</taxon>
        <taxon>Bacilli</taxon>
        <taxon>Lactobacillales</taxon>
        <taxon>Streptococcaceae</taxon>
        <taxon>Streptococcus</taxon>
    </lineage>
</organism>
<dbReference type="GO" id="GO:0030153">
    <property type="term" value="P:bacteriocin immunity"/>
    <property type="evidence" value="ECO:0007669"/>
    <property type="project" value="InterPro"/>
</dbReference>
<dbReference type="Proteomes" id="UP000253215">
    <property type="component" value="Unassembled WGS sequence"/>
</dbReference>